<dbReference type="Proteomes" id="UP000720189">
    <property type="component" value="Unassembled WGS sequence"/>
</dbReference>
<dbReference type="EMBL" id="JAGMUX010000023">
    <property type="protein sequence ID" value="KAH7230062.1"/>
    <property type="molecule type" value="Genomic_DNA"/>
</dbReference>
<dbReference type="OrthoDB" id="10277045at2759"/>
<dbReference type="AlphaFoldDB" id="A0A9P9G2H4"/>
<name>A0A9P9G2H4_FUSRE</name>
<evidence type="ECO:0000313" key="2">
    <source>
        <dbReference type="Proteomes" id="UP000720189"/>
    </source>
</evidence>
<gene>
    <name evidence="1" type="ORF">BKA55DRAFT_696622</name>
</gene>
<dbReference type="GeneID" id="70230237"/>
<accession>A0A9P9G2H4</accession>
<reference evidence="1" key="1">
    <citation type="journal article" date="2021" name="Nat. Commun.">
        <title>Genetic determinants of endophytism in the Arabidopsis root mycobiome.</title>
        <authorList>
            <person name="Mesny F."/>
            <person name="Miyauchi S."/>
            <person name="Thiergart T."/>
            <person name="Pickel B."/>
            <person name="Atanasova L."/>
            <person name="Karlsson M."/>
            <person name="Huettel B."/>
            <person name="Barry K.W."/>
            <person name="Haridas S."/>
            <person name="Chen C."/>
            <person name="Bauer D."/>
            <person name="Andreopoulos W."/>
            <person name="Pangilinan J."/>
            <person name="LaButti K."/>
            <person name="Riley R."/>
            <person name="Lipzen A."/>
            <person name="Clum A."/>
            <person name="Drula E."/>
            <person name="Henrissat B."/>
            <person name="Kohler A."/>
            <person name="Grigoriev I.V."/>
            <person name="Martin F.M."/>
            <person name="Hacquard S."/>
        </authorList>
    </citation>
    <scope>NUCLEOTIDE SEQUENCE</scope>
    <source>
        <strain evidence="1">MPI-CAGE-AT-0023</strain>
    </source>
</reference>
<evidence type="ECO:0000313" key="1">
    <source>
        <dbReference type="EMBL" id="KAH7230062.1"/>
    </source>
</evidence>
<proteinExistence type="predicted"/>
<sequence>MSLIGFQIFRGALNDASSTSLPMHSVHPETTRQLVAAEIQTPYARNTKFYTIYSSAYSTLLSFVGLSIPLCSKALTSPWKQLGLTTSLASLTLAVNTPILPNPPYNTCHSEEDLAFLSERQVSPEIFDLTAEEGTAGCCIVNDHVDLTMTPGAGEHLAPNCGKRCLPTTRLQNDNIIQAGSFLQVEPFHVANCFAEFILVRALSRCETINNVEIYGTPFLAAYSDLAMLDLVAGEVYMLVKQDSEGKLQDFTITGLSIAKQVHMLTMTNATHTGLDRINPEEHIHYPRDLTCR</sequence>
<organism evidence="1 2">
    <name type="scientific">Fusarium redolens</name>
    <dbReference type="NCBI Taxonomy" id="48865"/>
    <lineage>
        <taxon>Eukaryota</taxon>
        <taxon>Fungi</taxon>
        <taxon>Dikarya</taxon>
        <taxon>Ascomycota</taxon>
        <taxon>Pezizomycotina</taxon>
        <taxon>Sordariomycetes</taxon>
        <taxon>Hypocreomycetidae</taxon>
        <taxon>Hypocreales</taxon>
        <taxon>Nectriaceae</taxon>
        <taxon>Fusarium</taxon>
        <taxon>Fusarium redolens species complex</taxon>
    </lineage>
</organism>
<keyword evidence="2" id="KW-1185">Reference proteome</keyword>
<dbReference type="RefSeq" id="XP_046042873.1">
    <property type="nucleotide sequence ID" value="XM_046200283.1"/>
</dbReference>
<comment type="caution">
    <text evidence="1">The sequence shown here is derived from an EMBL/GenBank/DDBJ whole genome shotgun (WGS) entry which is preliminary data.</text>
</comment>
<protein>
    <submittedName>
        <fullName evidence="1">Uncharacterized protein</fullName>
    </submittedName>
</protein>